<evidence type="ECO:0000313" key="3">
    <source>
        <dbReference type="Proteomes" id="UP000192359"/>
    </source>
</evidence>
<keyword evidence="1" id="KW-0175">Coiled coil</keyword>
<dbReference type="OrthoDB" id="3267746at2"/>
<dbReference type="AlphaFoldDB" id="A0A1Y1RNS6"/>
<accession>A0A1Y1RNS6</accession>
<dbReference type="Gene3D" id="1.10.287.1060">
    <property type="entry name" value="ESAT-6-like"/>
    <property type="match status" value="1"/>
</dbReference>
<feature type="coiled-coil region" evidence="1">
    <location>
        <begin position="58"/>
        <end position="85"/>
    </location>
</feature>
<dbReference type="Proteomes" id="UP000192359">
    <property type="component" value="Unassembled WGS sequence"/>
</dbReference>
<dbReference type="RefSeq" id="WP_083092078.1">
    <property type="nucleotide sequence ID" value="NZ_LXWF01000040.1"/>
</dbReference>
<gene>
    <name evidence="2" type="ORF">A7979_04080</name>
</gene>
<organism evidence="2 3">
    <name type="scientific">Rothia nasimurium</name>
    <dbReference type="NCBI Taxonomy" id="85336"/>
    <lineage>
        <taxon>Bacteria</taxon>
        <taxon>Bacillati</taxon>
        <taxon>Actinomycetota</taxon>
        <taxon>Actinomycetes</taxon>
        <taxon>Micrococcales</taxon>
        <taxon>Micrococcaceae</taxon>
        <taxon>Rothia</taxon>
    </lineage>
</organism>
<evidence type="ECO:0000313" key="2">
    <source>
        <dbReference type="EMBL" id="ORC16504.1"/>
    </source>
</evidence>
<sequence>MSRVLSTEEAKSAISRIQEIINGGLTEQISALDSQGQLLSDPNNWDGPLAQQFRGSTWPETKTALDKAKTELEELQQQLQKIAQDIFTAGGGS</sequence>
<keyword evidence="3" id="KW-1185">Reference proteome</keyword>
<evidence type="ECO:0000256" key="1">
    <source>
        <dbReference type="SAM" id="Coils"/>
    </source>
</evidence>
<proteinExistence type="predicted"/>
<dbReference type="EMBL" id="LXWF01000040">
    <property type="protein sequence ID" value="ORC16504.1"/>
    <property type="molecule type" value="Genomic_DNA"/>
</dbReference>
<reference evidence="2 3" key="1">
    <citation type="submission" date="2016-05" db="EMBL/GenBank/DDBJ databases">
        <title>Draft genome sequence of a porcine commensal Rothia nasimurium.</title>
        <authorList>
            <person name="Gaiser R.A."/>
            <person name="Van Baarlen P."/>
            <person name="Wells J.M."/>
        </authorList>
    </citation>
    <scope>NUCLEOTIDE SEQUENCE [LARGE SCALE GENOMIC DNA]</scope>
    <source>
        <strain evidence="2 3">PT-32</strain>
    </source>
</reference>
<comment type="caution">
    <text evidence="2">The sequence shown here is derived from an EMBL/GenBank/DDBJ whole genome shotgun (WGS) entry which is preliminary data.</text>
</comment>
<protein>
    <submittedName>
        <fullName evidence="2">Pyrophosphorylase</fullName>
    </submittedName>
</protein>
<name>A0A1Y1RNS6_9MICC</name>